<reference evidence="2 3" key="1">
    <citation type="submission" date="2016-10" db="EMBL/GenBank/DDBJ databases">
        <authorList>
            <person name="de Groot N.N."/>
        </authorList>
    </citation>
    <scope>NUCLEOTIDE SEQUENCE [LARGE SCALE GENOMIC DNA]</scope>
    <source>
        <strain evidence="2 3">DSM 5522</strain>
    </source>
</reference>
<dbReference type="PANTHER" id="PTHR22603">
    <property type="entry name" value="CHOLINE/ETHANOALAMINE KINASE"/>
    <property type="match status" value="1"/>
</dbReference>
<dbReference type="SUPFAM" id="SSF56112">
    <property type="entry name" value="Protein kinase-like (PK-like)"/>
    <property type="match status" value="1"/>
</dbReference>
<evidence type="ECO:0000313" key="2">
    <source>
        <dbReference type="EMBL" id="SFB31953.1"/>
    </source>
</evidence>
<dbReference type="Pfam" id="PF01636">
    <property type="entry name" value="APH"/>
    <property type="match status" value="1"/>
</dbReference>
<dbReference type="Gene3D" id="3.30.200.20">
    <property type="entry name" value="Phosphorylase Kinase, domain 1"/>
    <property type="match status" value="1"/>
</dbReference>
<dbReference type="InterPro" id="IPR011009">
    <property type="entry name" value="Kinase-like_dom_sf"/>
</dbReference>
<dbReference type="InterPro" id="IPR029044">
    <property type="entry name" value="Nucleotide-diphossugar_trans"/>
</dbReference>
<dbReference type="STRING" id="1120918.SAMN05216249_12017"/>
<dbReference type="GO" id="GO:0006646">
    <property type="term" value="P:phosphatidylethanolamine biosynthetic process"/>
    <property type="evidence" value="ECO:0007669"/>
    <property type="project" value="TreeGrafter"/>
</dbReference>
<protein>
    <submittedName>
        <fullName evidence="2">CTP:phosphocholine cytidylyltransferase</fullName>
    </submittedName>
</protein>
<accession>A0A1I1A6B7</accession>
<keyword evidence="2" id="KW-0808">Transferase</keyword>
<name>A0A1I1A6B7_9FIRM</name>
<dbReference type="AlphaFoldDB" id="A0A1I1A6B7"/>
<dbReference type="EMBL" id="FOJY01000020">
    <property type="protein sequence ID" value="SFB31953.1"/>
    <property type="molecule type" value="Genomic_DNA"/>
</dbReference>
<dbReference type="GO" id="GO:0016779">
    <property type="term" value="F:nucleotidyltransferase activity"/>
    <property type="evidence" value="ECO:0007669"/>
    <property type="project" value="UniProtKB-KW"/>
</dbReference>
<dbReference type="SUPFAM" id="SSF53448">
    <property type="entry name" value="Nucleotide-diphospho-sugar transferases"/>
    <property type="match status" value="1"/>
</dbReference>
<dbReference type="Gene3D" id="3.90.1200.10">
    <property type="match status" value="1"/>
</dbReference>
<gene>
    <name evidence="2" type="ORF">SAMN05216249_12017</name>
</gene>
<dbReference type="InterPro" id="IPR002575">
    <property type="entry name" value="Aminoglycoside_PTrfase"/>
</dbReference>
<dbReference type="GO" id="GO:0004305">
    <property type="term" value="F:ethanolamine kinase activity"/>
    <property type="evidence" value="ECO:0007669"/>
    <property type="project" value="TreeGrafter"/>
</dbReference>
<dbReference type="OrthoDB" id="9803871at2"/>
<organism evidence="2 3">
    <name type="scientific">Acetitomaculum ruminis DSM 5522</name>
    <dbReference type="NCBI Taxonomy" id="1120918"/>
    <lineage>
        <taxon>Bacteria</taxon>
        <taxon>Bacillati</taxon>
        <taxon>Bacillota</taxon>
        <taxon>Clostridia</taxon>
        <taxon>Lachnospirales</taxon>
        <taxon>Lachnospiraceae</taxon>
        <taxon>Acetitomaculum</taxon>
    </lineage>
</organism>
<keyword evidence="2" id="KW-0548">Nucleotidyltransferase</keyword>
<dbReference type="GO" id="GO:0005737">
    <property type="term" value="C:cytoplasm"/>
    <property type="evidence" value="ECO:0007669"/>
    <property type="project" value="TreeGrafter"/>
</dbReference>
<dbReference type="PANTHER" id="PTHR22603:SF66">
    <property type="entry name" value="ETHANOLAMINE KINASE"/>
    <property type="match status" value="1"/>
</dbReference>
<dbReference type="Proteomes" id="UP000198838">
    <property type="component" value="Unassembled WGS sequence"/>
</dbReference>
<proteinExistence type="predicted"/>
<keyword evidence="3" id="KW-1185">Reference proteome</keyword>
<evidence type="ECO:0000313" key="3">
    <source>
        <dbReference type="Proteomes" id="UP000198838"/>
    </source>
</evidence>
<dbReference type="RefSeq" id="WP_092874048.1">
    <property type="nucleotide sequence ID" value="NZ_FOJY01000020.1"/>
</dbReference>
<feature type="domain" description="Aminoglycoside phosphotransferase" evidence="1">
    <location>
        <begin position="293"/>
        <end position="425"/>
    </location>
</feature>
<sequence>MYKLYIITETGTEAEPKVGMNPLGLRTINNEVKIERLIKQAKEAGINEIYVEVAYRKELYFYLEEKYDIELVDNQRRDLRGMYSLYCISKNLSDAYVVSSNEYFENNPFIEKRKISYYVNDENTGFRDLIFISDYSSKLLKNILESGNINSGIYFNEIRDYVIKHAINLNFTEKIIKSNDNDYLENNFFLEEINKNTYRKIEEVLNCKAEDIKNVQLVTAGNSNSSFSFEVRGNKYIYRQPGLSSRAVVDRKSEIISQKIAEKLGLDDTALYIDETGIKISKFVENIVPFEYKNKEHRRLMFEKLRTLHDSGLKNKYDFDVLAEADRLFTLAAEKRGDILGRFDEVRNQVHKLFEYTQKDNYETVLSHSDMHAGNFMISDDGENKRLYLIDWEFSKNSDPAYDFGCMVSYEDFTESQVNTLLWEYFNRKPTAKEERHFKAYIAISGWYFMAWCQYKESQGEVPWFNMVNRYHNVKKYLSKILPLYENA</sequence>
<evidence type="ECO:0000259" key="1">
    <source>
        <dbReference type="Pfam" id="PF01636"/>
    </source>
</evidence>
<dbReference type="CDD" id="cd05151">
    <property type="entry name" value="ChoK-like"/>
    <property type="match status" value="1"/>
</dbReference>